<keyword evidence="5" id="KW-1185">Reference proteome</keyword>
<dbReference type="EMBL" id="VDMO01000001">
    <property type="protein sequence ID" value="TNM72916.1"/>
    <property type="molecule type" value="Genomic_DNA"/>
</dbReference>
<reference evidence="3 4" key="1">
    <citation type="submission" date="2019-06" db="EMBL/GenBank/DDBJ databases">
        <title>Genome sequence of Deinococcus radiopugnans ATCC 19172.</title>
        <authorList>
            <person name="Maclea K.S."/>
            <person name="Maynard C.R."/>
        </authorList>
    </citation>
    <scope>NUCLEOTIDE SEQUENCE [LARGE SCALE GENOMIC DNA]</scope>
    <source>
        <strain evidence="3 4">ATCC 19172</strain>
    </source>
</reference>
<evidence type="ECO:0000313" key="2">
    <source>
        <dbReference type="EMBL" id="MBB6015397.1"/>
    </source>
</evidence>
<proteinExistence type="predicted"/>
<keyword evidence="1" id="KW-1133">Transmembrane helix</keyword>
<reference evidence="2 5" key="2">
    <citation type="submission" date="2020-08" db="EMBL/GenBank/DDBJ databases">
        <title>Genomic Encyclopedia of Type Strains, Phase IV (KMG-IV): sequencing the most valuable type-strain genomes for metagenomic binning, comparative biology and taxonomic classification.</title>
        <authorList>
            <person name="Goeker M."/>
        </authorList>
    </citation>
    <scope>NUCLEOTIDE SEQUENCE [LARGE SCALE GENOMIC DNA]</scope>
    <source>
        <strain evidence="2 5">DSM 12027</strain>
    </source>
</reference>
<organism evidence="3 4">
    <name type="scientific">Deinococcus radiopugnans ATCC 19172</name>
    <dbReference type="NCBI Taxonomy" id="585398"/>
    <lineage>
        <taxon>Bacteria</taxon>
        <taxon>Thermotogati</taxon>
        <taxon>Deinococcota</taxon>
        <taxon>Deinococci</taxon>
        <taxon>Deinococcales</taxon>
        <taxon>Deinococcaceae</taxon>
        <taxon>Deinococcus</taxon>
    </lineage>
</organism>
<keyword evidence="1" id="KW-0812">Transmembrane</keyword>
<feature type="transmembrane region" description="Helical" evidence="1">
    <location>
        <begin position="69"/>
        <end position="97"/>
    </location>
</feature>
<gene>
    <name evidence="3" type="ORF">FHR04_00345</name>
    <name evidence="2" type="ORF">HNQ04_000626</name>
</gene>
<dbReference type="AlphaFoldDB" id="A0A5C4YBC6"/>
<sequence length="182" mass="19189">MPQPTLALLLLVHVASALTLVCVEAATLQGMSALRSAQDAPTARHLLGSLQRLTVLSRIAPLTLIGSGLWLAGLAGAFAAPWLILSMLGTALIAALVHVVELPRLGRFGEALHRGGADALSGLRQDSALRWSARVRFATLIWVFFLMLAKPALPAAALLGVLVYGVVLLPLALRREEKAVLA</sequence>
<evidence type="ECO:0000313" key="5">
    <source>
        <dbReference type="Proteomes" id="UP000629870"/>
    </source>
</evidence>
<accession>A0A5C4YBC6</accession>
<name>A0A5C4YBC6_9DEIO</name>
<evidence type="ECO:0000313" key="3">
    <source>
        <dbReference type="EMBL" id="TNM72916.1"/>
    </source>
</evidence>
<protein>
    <recommendedName>
        <fullName evidence="6">DUF2269 family protein</fullName>
    </recommendedName>
</protein>
<dbReference type="EMBL" id="JACHEW010000002">
    <property type="protein sequence ID" value="MBB6015397.1"/>
    <property type="molecule type" value="Genomic_DNA"/>
</dbReference>
<evidence type="ECO:0008006" key="6">
    <source>
        <dbReference type="Google" id="ProtNLM"/>
    </source>
</evidence>
<evidence type="ECO:0000256" key="1">
    <source>
        <dbReference type="SAM" id="Phobius"/>
    </source>
</evidence>
<dbReference type="Proteomes" id="UP000629870">
    <property type="component" value="Unassembled WGS sequence"/>
</dbReference>
<evidence type="ECO:0000313" key="4">
    <source>
        <dbReference type="Proteomes" id="UP000313988"/>
    </source>
</evidence>
<dbReference type="RefSeq" id="WP_139399800.1">
    <property type="nucleotide sequence ID" value="NZ_JACHEW010000002.1"/>
</dbReference>
<dbReference type="Proteomes" id="UP000313988">
    <property type="component" value="Unassembled WGS sequence"/>
</dbReference>
<keyword evidence="1" id="KW-0472">Membrane</keyword>
<comment type="caution">
    <text evidence="3">The sequence shown here is derived from an EMBL/GenBank/DDBJ whole genome shotgun (WGS) entry which is preliminary data.</text>
</comment>